<dbReference type="Gene3D" id="3.20.20.140">
    <property type="entry name" value="Metal-dependent hydrolases"/>
    <property type="match status" value="1"/>
</dbReference>
<comment type="similarity">
    <text evidence="2 8">Belongs to the PHP hydrolase family. HisK subfamily.</text>
</comment>
<keyword evidence="11" id="KW-1185">Reference proteome</keyword>
<sequence length="275" mass="31828">MLKWDGHTHTQFCYHGSNAPLEEYIERAIALGFQRYTVTEHPPLPQGWVKDKALFDELGMPEAELQQYFDYVLAVKKRYAEQIEITVGLELDYLHGSVEYTDRLLEQWGHLLEDVIYSVHYLPGEDGNYCVDFTVDDFKANLLSFYGSIDVLVDMYFDHVELAIQEAGKLPVRSRIGHINLIHKFQKQLPAMNEQQFNQRLEALLPLLKEHGVGVDVNIAGFRVASCEQEYVPQWFIKRCLELDIPVVYGSDAHRPEQVGLFWDWFEDVTSNTGL</sequence>
<accession>A0A920D0F4</accession>
<evidence type="ECO:0000313" key="10">
    <source>
        <dbReference type="EMBL" id="GIP17934.1"/>
    </source>
</evidence>
<comment type="catalytic activity">
    <reaction evidence="7 8">
        <text>L-histidinol phosphate + H2O = L-histidinol + phosphate</text>
        <dbReference type="Rhea" id="RHEA:14465"/>
        <dbReference type="ChEBI" id="CHEBI:15377"/>
        <dbReference type="ChEBI" id="CHEBI:43474"/>
        <dbReference type="ChEBI" id="CHEBI:57699"/>
        <dbReference type="ChEBI" id="CHEBI:57980"/>
        <dbReference type="EC" id="3.1.3.15"/>
    </reaction>
</comment>
<evidence type="ECO:0000256" key="4">
    <source>
        <dbReference type="ARBA" id="ARBA00022605"/>
    </source>
</evidence>
<reference evidence="10" key="1">
    <citation type="submission" date="2021-03" db="EMBL/GenBank/DDBJ databases">
        <title>Antimicrobial resistance genes in bacteria isolated from Japanese honey, and their potential for conferring macrolide and lincosamide resistance in the American foulbrood pathogen Paenibacillus larvae.</title>
        <authorList>
            <person name="Okamoto M."/>
            <person name="Kumagai M."/>
            <person name="Kanamori H."/>
            <person name="Takamatsu D."/>
        </authorList>
    </citation>
    <scope>NUCLEOTIDE SEQUENCE</scope>
    <source>
        <strain evidence="10">J40TS1</strain>
    </source>
</reference>
<dbReference type="Proteomes" id="UP000683139">
    <property type="component" value="Unassembled WGS sequence"/>
</dbReference>
<comment type="pathway">
    <text evidence="1 8">Amino-acid biosynthesis; L-histidine biosynthesis; L-histidine from 5-phospho-alpha-D-ribose 1-diphosphate: step 8/9.</text>
</comment>
<evidence type="ECO:0000256" key="1">
    <source>
        <dbReference type="ARBA" id="ARBA00004970"/>
    </source>
</evidence>
<dbReference type="NCBIfam" id="NF005996">
    <property type="entry name" value="PRK08123.1"/>
    <property type="match status" value="1"/>
</dbReference>
<keyword evidence="6 8" id="KW-0368">Histidine biosynthesis</keyword>
<keyword evidence="5 8" id="KW-0378">Hydrolase</keyword>
<dbReference type="CDD" id="cd12110">
    <property type="entry name" value="PHP_HisPPase_Hisj_like"/>
    <property type="match status" value="1"/>
</dbReference>
<gene>
    <name evidence="10" type="primary">hisJ</name>
    <name evidence="10" type="ORF">J40TS1_35760</name>
</gene>
<dbReference type="Pfam" id="PF13263">
    <property type="entry name" value="PHP_C"/>
    <property type="match status" value="1"/>
</dbReference>
<dbReference type="InterPro" id="IPR004013">
    <property type="entry name" value="PHP_dom"/>
</dbReference>
<feature type="domain" description="PHP" evidence="9">
    <location>
        <begin position="5"/>
        <end position="218"/>
    </location>
</feature>
<evidence type="ECO:0000256" key="2">
    <source>
        <dbReference type="ARBA" id="ARBA00009152"/>
    </source>
</evidence>
<dbReference type="RefSeq" id="WP_213517791.1">
    <property type="nucleotide sequence ID" value="NZ_BOSE01000007.1"/>
</dbReference>
<evidence type="ECO:0000256" key="6">
    <source>
        <dbReference type="ARBA" id="ARBA00023102"/>
    </source>
</evidence>
<organism evidence="10 11">
    <name type="scientific">Paenibacillus montaniterrae</name>
    <dbReference type="NCBI Taxonomy" id="429341"/>
    <lineage>
        <taxon>Bacteria</taxon>
        <taxon>Bacillati</taxon>
        <taxon>Bacillota</taxon>
        <taxon>Bacilli</taxon>
        <taxon>Bacillales</taxon>
        <taxon>Paenibacillaceae</taxon>
        <taxon>Paenibacillus</taxon>
    </lineage>
</organism>
<dbReference type="EC" id="3.1.3.15" evidence="3 8"/>
<dbReference type="PANTHER" id="PTHR21039:SF0">
    <property type="entry name" value="HISTIDINOL-PHOSPHATASE"/>
    <property type="match status" value="1"/>
</dbReference>
<dbReference type="GO" id="GO:0005737">
    <property type="term" value="C:cytoplasm"/>
    <property type="evidence" value="ECO:0007669"/>
    <property type="project" value="TreeGrafter"/>
</dbReference>
<dbReference type="Pfam" id="PF02811">
    <property type="entry name" value="PHP"/>
    <property type="match status" value="1"/>
</dbReference>
<dbReference type="AlphaFoldDB" id="A0A920D0F4"/>
<evidence type="ECO:0000256" key="3">
    <source>
        <dbReference type="ARBA" id="ARBA00013085"/>
    </source>
</evidence>
<dbReference type="InterPro" id="IPR010140">
    <property type="entry name" value="Histidinol_P_phosphatase_HisJ"/>
</dbReference>
<evidence type="ECO:0000256" key="8">
    <source>
        <dbReference type="RuleBase" id="RU366003"/>
    </source>
</evidence>
<keyword evidence="4 8" id="KW-0028">Amino-acid biosynthesis</keyword>
<evidence type="ECO:0000256" key="5">
    <source>
        <dbReference type="ARBA" id="ARBA00022801"/>
    </source>
</evidence>
<evidence type="ECO:0000313" key="11">
    <source>
        <dbReference type="Proteomes" id="UP000683139"/>
    </source>
</evidence>
<dbReference type="GO" id="GO:0004401">
    <property type="term" value="F:histidinol-phosphatase activity"/>
    <property type="evidence" value="ECO:0007669"/>
    <property type="project" value="UniProtKB-UniRule"/>
</dbReference>
<dbReference type="GO" id="GO:0000105">
    <property type="term" value="P:L-histidine biosynthetic process"/>
    <property type="evidence" value="ECO:0007669"/>
    <property type="project" value="UniProtKB-UniRule"/>
</dbReference>
<proteinExistence type="inferred from homology"/>
<dbReference type="SUPFAM" id="SSF89550">
    <property type="entry name" value="PHP domain-like"/>
    <property type="match status" value="1"/>
</dbReference>
<protein>
    <recommendedName>
        <fullName evidence="3 8">Histidinol-phosphatase</fullName>
        <shortName evidence="8">HolPase</shortName>
        <ecNumber evidence="3 8">3.1.3.15</ecNumber>
    </recommendedName>
</protein>
<evidence type="ECO:0000256" key="7">
    <source>
        <dbReference type="ARBA" id="ARBA00049158"/>
    </source>
</evidence>
<dbReference type="NCBIfam" id="TIGR01856">
    <property type="entry name" value="hisJ_fam"/>
    <property type="match status" value="1"/>
</dbReference>
<comment type="caution">
    <text evidence="10">The sequence shown here is derived from an EMBL/GenBank/DDBJ whole genome shotgun (WGS) entry which is preliminary data.</text>
</comment>
<evidence type="ECO:0000259" key="9">
    <source>
        <dbReference type="Pfam" id="PF02811"/>
    </source>
</evidence>
<dbReference type="EMBL" id="BOSE01000007">
    <property type="protein sequence ID" value="GIP17934.1"/>
    <property type="molecule type" value="Genomic_DNA"/>
</dbReference>
<dbReference type="InterPro" id="IPR016195">
    <property type="entry name" value="Pol/histidinol_Pase-like"/>
</dbReference>
<dbReference type="PANTHER" id="PTHR21039">
    <property type="entry name" value="HISTIDINOL PHOSPHATASE-RELATED"/>
    <property type="match status" value="1"/>
</dbReference>
<name>A0A920D0F4_9BACL</name>